<accession>A0AAE1UWS1</accession>
<evidence type="ECO:0000313" key="2">
    <source>
        <dbReference type="Proteomes" id="UP001291623"/>
    </source>
</evidence>
<sequence>MSVLSSNSDMSFSFKQTNASIPSPHLLSNKVNISQCSLEQLTQEGLPKPKSASYAGNLLQLIHINTSTLSFLKTSSCTSAKALAPIKEISSLFALLMTLTVFLTALDRGGTKSNHSNLISMWGKASNDWNPRVPKSILRNGNNCSSSPQVHSRG</sequence>
<dbReference type="AlphaFoldDB" id="A0AAE1UWS1"/>
<dbReference type="Proteomes" id="UP001291623">
    <property type="component" value="Unassembled WGS sequence"/>
</dbReference>
<organism evidence="1 2">
    <name type="scientific">Anisodus tanguticus</name>
    <dbReference type="NCBI Taxonomy" id="243964"/>
    <lineage>
        <taxon>Eukaryota</taxon>
        <taxon>Viridiplantae</taxon>
        <taxon>Streptophyta</taxon>
        <taxon>Embryophyta</taxon>
        <taxon>Tracheophyta</taxon>
        <taxon>Spermatophyta</taxon>
        <taxon>Magnoliopsida</taxon>
        <taxon>eudicotyledons</taxon>
        <taxon>Gunneridae</taxon>
        <taxon>Pentapetalae</taxon>
        <taxon>asterids</taxon>
        <taxon>lamiids</taxon>
        <taxon>Solanales</taxon>
        <taxon>Solanaceae</taxon>
        <taxon>Solanoideae</taxon>
        <taxon>Hyoscyameae</taxon>
        <taxon>Anisodus</taxon>
    </lineage>
</organism>
<protein>
    <submittedName>
        <fullName evidence="1">Uncharacterized protein</fullName>
    </submittedName>
</protein>
<proteinExistence type="predicted"/>
<keyword evidence="2" id="KW-1185">Reference proteome</keyword>
<comment type="caution">
    <text evidence="1">The sequence shown here is derived from an EMBL/GenBank/DDBJ whole genome shotgun (WGS) entry which is preliminary data.</text>
</comment>
<reference evidence="1" key="1">
    <citation type="submission" date="2023-12" db="EMBL/GenBank/DDBJ databases">
        <title>Genome assembly of Anisodus tanguticus.</title>
        <authorList>
            <person name="Wang Y.-J."/>
        </authorList>
    </citation>
    <scope>NUCLEOTIDE SEQUENCE</scope>
    <source>
        <strain evidence="1">KB-2021</strain>
        <tissue evidence="1">Leaf</tissue>
    </source>
</reference>
<name>A0AAE1UWS1_9SOLA</name>
<dbReference type="EMBL" id="JAVYJV010000023">
    <property type="protein sequence ID" value="KAK4340044.1"/>
    <property type="molecule type" value="Genomic_DNA"/>
</dbReference>
<evidence type="ECO:0000313" key="1">
    <source>
        <dbReference type="EMBL" id="KAK4340044.1"/>
    </source>
</evidence>
<gene>
    <name evidence="1" type="ORF">RND71_041506</name>
</gene>